<name>A0A9P4MIU9_9PEZI</name>
<dbReference type="InterPro" id="IPR002921">
    <property type="entry name" value="Fungal_lipase-type"/>
</dbReference>
<feature type="domain" description="Fungal lipase-type" evidence="1">
    <location>
        <begin position="185"/>
        <end position="274"/>
    </location>
</feature>
<dbReference type="Pfam" id="PF01764">
    <property type="entry name" value="Lipase_3"/>
    <property type="match status" value="1"/>
</dbReference>
<evidence type="ECO:0000313" key="2">
    <source>
        <dbReference type="EMBL" id="KAF2149141.1"/>
    </source>
</evidence>
<dbReference type="OrthoDB" id="406844at2759"/>
<evidence type="ECO:0000313" key="3">
    <source>
        <dbReference type="Proteomes" id="UP000799439"/>
    </source>
</evidence>
<organism evidence="2 3">
    <name type="scientific">Myriangium duriaei CBS 260.36</name>
    <dbReference type="NCBI Taxonomy" id="1168546"/>
    <lineage>
        <taxon>Eukaryota</taxon>
        <taxon>Fungi</taxon>
        <taxon>Dikarya</taxon>
        <taxon>Ascomycota</taxon>
        <taxon>Pezizomycotina</taxon>
        <taxon>Dothideomycetes</taxon>
        <taxon>Dothideomycetidae</taxon>
        <taxon>Myriangiales</taxon>
        <taxon>Myriangiaceae</taxon>
        <taxon>Myriangium</taxon>
    </lineage>
</organism>
<keyword evidence="3" id="KW-1185">Reference proteome</keyword>
<dbReference type="Gene3D" id="3.40.50.1820">
    <property type="entry name" value="alpha/beta hydrolase"/>
    <property type="match status" value="1"/>
</dbReference>
<comment type="caution">
    <text evidence="2">The sequence shown here is derived from an EMBL/GenBank/DDBJ whole genome shotgun (WGS) entry which is preliminary data.</text>
</comment>
<protein>
    <submittedName>
        <fullName evidence="2">Alpha/beta-hydrolase</fullName>
    </submittedName>
</protein>
<accession>A0A9P4MIU9</accession>
<dbReference type="InterPro" id="IPR029058">
    <property type="entry name" value="AB_hydrolase_fold"/>
</dbReference>
<dbReference type="Proteomes" id="UP000799439">
    <property type="component" value="Unassembled WGS sequence"/>
</dbReference>
<gene>
    <name evidence="2" type="ORF">K461DRAFT_271707</name>
</gene>
<dbReference type="GO" id="GO:0006629">
    <property type="term" value="P:lipid metabolic process"/>
    <property type="evidence" value="ECO:0007669"/>
    <property type="project" value="InterPro"/>
</dbReference>
<dbReference type="AlphaFoldDB" id="A0A9P4MIU9"/>
<sequence>MSLQSFNLFQQIHLQKSRANLPIWSFGENESLRTALTNNVEALFSKKLRPYGWQIAWGPQVWKYDLSDASTPADNAWYASTAQAPFPDGKTYEAHVVAIAGTAARSSFDWKVEDFEVGKVVDFNAWTQGWQKRVDDSNDYVAAPSQIDVTKPYVALGTCTGVYQILTNPSTVDPPATATTILQYLSGLTGDVKVIFTGHSLGGALAPTLALGLVKSGTLKINASNVLVVASAGASPGDQNFANLFQKTFSESKPNDYQTWNVDFFNDRDLVPQAWATVDTASPDRNLDNIFRIYPHLDHATKSKVHTKLDPEIAAIKSTGITYVPIQGVSFAGPKPMVFIVTWDQLVAAAVRQHLGAYHHHIFGKNDAGRLASGEAELYSEYFTTPGVHRLNLVQAARLLPVFRWSEEKDFSAEAAEEYPLDFLLEEK</sequence>
<evidence type="ECO:0000259" key="1">
    <source>
        <dbReference type="Pfam" id="PF01764"/>
    </source>
</evidence>
<proteinExistence type="predicted"/>
<dbReference type="SUPFAM" id="SSF53474">
    <property type="entry name" value="alpha/beta-Hydrolases"/>
    <property type="match status" value="1"/>
</dbReference>
<dbReference type="EMBL" id="ML996092">
    <property type="protein sequence ID" value="KAF2149141.1"/>
    <property type="molecule type" value="Genomic_DNA"/>
</dbReference>
<reference evidence="2" key="1">
    <citation type="journal article" date="2020" name="Stud. Mycol.">
        <title>101 Dothideomycetes genomes: a test case for predicting lifestyles and emergence of pathogens.</title>
        <authorList>
            <person name="Haridas S."/>
            <person name="Albert R."/>
            <person name="Binder M."/>
            <person name="Bloem J."/>
            <person name="Labutti K."/>
            <person name="Salamov A."/>
            <person name="Andreopoulos B."/>
            <person name="Baker S."/>
            <person name="Barry K."/>
            <person name="Bills G."/>
            <person name="Bluhm B."/>
            <person name="Cannon C."/>
            <person name="Castanera R."/>
            <person name="Culley D."/>
            <person name="Daum C."/>
            <person name="Ezra D."/>
            <person name="Gonzalez J."/>
            <person name="Henrissat B."/>
            <person name="Kuo A."/>
            <person name="Liang C."/>
            <person name="Lipzen A."/>
            <person name="Lutzoni F."/>
            <person name="Magnuson J."/>
            <person name="Mondo S."/>
            <person name="Nolan M."/>
            <person name="Ohm R."/>
            <person name="Pangilinan J."/>
            <person name="Park H.-J."/>
            <person name="Ramirez L."/>
            <person name="Alfaro M."/>
            <person name="Sun H."/>
            <person name="Tritt A."/>
            <person name="Yoshinaga Y."/>
            <person name="Zwiers L.-H."/>
            <person name="Turgeon B."/>
            <person name="Goodwin S."/>
            <person name="Spatafora J."/>
            <person name="Crous P."/>
            <person name="Grigoriev I."/>
        </authorList>
    </citation>
    <scope>NUCLEOTIDE SEQUENCE</scope>
    <source>
        <strain evidence="2">CBS 260.36</strain>
    </source>
</reference>